<evidence type="ECO:0000313" key="1">
    <source>
        <dbReference type="EnsemblProtists" id="EOD24741"/>
    </source>
</evidence>
<dbReference type="RefSeq" id="XP_005777170.1">
    <property type="nucleotide sequence ID" value="XM_005777113.1"/>
</dbReference>
<dbReference type="HOGENOM" id="CLU_1952879_0_0_1"/>
<proteinExistence type="predicted"/>
<sequence length="131" mass="13958">MVEAPLLVPDGFKVVAASPTEEQLDPTNPASDALIEQRIMVRFEHYGWCVGTVTAKVNDGRRTIERDRVNFVAKFDVDNGAATDLSVSLESSMYDGSPSAEYESWLLFEPVLAPTEAAALAAAAGGAIVAV</sequence>
<protein>
    <submittedName>
        <fullName evidence="1">Uncharacterized protein</fullName>
    </submittedName>
</protein>
<organism evidence="1 2">
    <name type="scientific">Emiliania huxleyi (strain CCMP1516)</name>
    <dbReference type="NCBI Taxonomy" id="280463"/>
    <lineage>
        <taxon>Eukaryota</taxon>
        <taxon>Haptista</taxon>
        <taxon>Haptophyta</taxon>
        <taxon>Prymnesiophyceae</taxon>
        <taxon>Isochrysidales</taxon>
        <taxon>Noelaerhabdaceae</taxon>
        <taxon>Emiliania</taxon>
    </lineage>
</organism>
<dbReference type="GeneID" id="17270288"/>
<accession>A0A0D3JMK6</accession>
<dbReference type="Proteomes" id="UP000013827">
    <property type="component" value="Unassembled WGS sequence"/>
</dbReference>
<evidence type="ECO:0000313" key="2">
    <source>
        <dbReference type="Proteomes" id="UP000013827"/>
    </source>
</evidence>
<dbReference type="PaxDb" id="2903-EOD24741"/>
<dbReference type="AlphaFoldDB" id="A0A0D3JMK6"/>
<dbReference type="EnsemblProtists" id="EOD24741">
    <property type="protein sequence ID" value="EOD24741"/>
    <property type="gene ID" value="EMIHUDRAFT_373843"/>
</dbReference>
<dbReference type="KEGG" id="ehx:EMIHUDRAFT_373843"/>
<reference evidence="2" key="1">
    <citation type="journal article" date="2013" name="Nature">
        <title>Pan genome of the phytoplankton Emiliania underpins its global distribution.</title>
        <authorList>
            <person name="Read B.A."/>
            <person name="Kegel J."/>
            <person name="Klute M.J."/>
            <person name="Kuo A."/>
            <person name="Lefebvre S.C."/>
            <person name="Maumus F."/>
            <person name="Mayer C."/>
            <person name="Miller J."/>
            <person name="Monier A."/>
            <person name="Salamov A."/>
            <person name="Young J."/>
            <person name="Aguilar M."/>
            <person name="Claverie J.M."/>
            <person name="Frickenhaus S."/>
            <person name="Gonzalez K."/>
            <person name="Herman E.K."/>
            <person name="Lin Y.C."/>
            <person name="Napier J."/>
            <person name="Ogata H."/>
            <person name="Sarno A.F."/>
            <person name="Shmutz J."/>
            <person name="Schroeder D."/>
            <person name="de Vargas C."/>
            <person name="Verret F."/>
            <person name="von Dassow P."/>
            <person name="Valentin K."/>
            <person name="Van de Peer Y."/>
            <person name="Wheeler G."/>
            <person name="Dacks J.B."/>
            <person name="Delwiche C.F."/>
            <person name="Dyhrman S.T."/>
            <person name="Glockner G."/>
            <person name="John U."/>
            <person name="Richards T."/>
            <person name="Worden A.Z."/>
            <person name="Zhang X."/>
            <person name="Grigoriev I.V."/>
            <person name="Allen A.E."/>
            <person name="Bidle K."/>
            <person name="Borodovsky M."/>
            <person name="Bowler C."/>
            <person name="Brownlee C."/>
            <person name="Cock J.M."/>
            <person name="Elias M."/>
            <person name="Gladyshev V.N."/>
            <person name="Groth M."/>
            <person name="Guda C."/>
            <person name="Hadaegh A."/>
            <person name="Iglesias-Rodriguez M.D."/>
            <person name="Jenkins J."/>
            <person name="Jones B.M."/>
            <person name="Lawson T."/>
            <person name="Leese F."/>
            <person name="Lindquist E."/>
            <person name="Lobanov A."/>
            <person name="Lomsadze A."/>
            <person name="Malik S.B."/>
            <person name="Marsh M.E."/>
            <person name="Mackinder L."/>
            <person name="Mock T."/>
            <person name="Mueller-Roeber B."/>
            <person name="Pagarete A."/>
            <person name="Parker M."/>
            <person name="Probert I."/>
            <person name="Quesneville H."/>
            <person name="Raines C."/>
            <person name="Rensing S.A."/>
            <person name="Riano-Pachon D.M."/>
            <person name="Richier S."/>
            <person name="Rokitta S."/>
            <person name="Shiraiwa Y."/>
            <person name="Soanes D.M."/>
            <person name="van der Giezen M."/>
            <person name="Wahlund T.M."/>
            <person name="Williams B."/>
            <person name="Wilson W."/>
            <person name="Wolfe G."/>
            <person name="Wurch L.L."/>
        </authorList>
    </citation>
    <scope>NUCLEOTIDE SEQUENCE</scope>
</reference>
<reference evidence="1" key="2">
    <citation type="submission" date="2024-10" db="UniProtKB">
        <authorList>
            <consortium name="EnsemblProtists"/>
        </authorList>
    </citation>
    <scope>IDENTIFICATION</scope>
</reference>
<keyword evidence="2" id="KW-1185">Reference proteome</keyword>
<name>A0A0D3JMK6_EMIH1</name>